<dbReference type="EMBL" id="PKTG01000146">
    <property type="protein sequence ID" value="PLX15164.1"/>
    <property type="molecule type" value="Genomic_DNA"/>
</dbReference>
<keyword evidence="1" id="KW-0805">Transcription regulation</keyword>
<evidence type="ECO:0000256" key="1">
    <source>
        <dbReference type="ARBA" id="ARBA00023015"/>
    </source>
</evidence>
<dbReference type="NCBIfam" id="NF033788">
    <property type="entry name" value="HTH_metalloreg"/>
    <property type="match status" value="1"/>
</dbReference>
<organism evidence="5 6">
    <name type="scientific">Muiribacterium halophilum</name>
    <dbReference type="NCBI Taxonomy" id="2053465"/>
    <lineage>
        <taxon>Bacteria</taxon>
        <taxon>Candidatus Muiribacteriota</taxon>
        <taxon>Candidatus Muiribacteriia</taxon>
        <taxon>Candidatus Muiribacteriales</taxon>
        <taxon>Candidatus Muiribacteriaceae</taxon>
        <taxon>Candidatus Muiribacterium</taxon>
    </lineage>
</organism>
<reference evidence="5 6" key="1">
    <citation type="submission" date="2017-11" db="EMBL/GenBank/DDBJ databases">
        <title>Genome-resolved metagenomics identifies genetic mobility, metabolic interactions, and unexpected diversity in perchlorate-reducing communities.</title>
        <authorList>
            <person name="Barnum T.P."/>
            <person name="Figueroa I.A."/>
            <person name="Carlstrom C.I."/>
            <person name="Lucas L.N."/>
            <person name="Engelbrektson A.L."/>
            <person name="Coates J.D."/>
        </authorList>
    </citation>
    <scope>NUCLEOTIDE SEQUENCE [LARGE SCALE GENOMIC DNA]</scope>
    <source>
        <strain evidence="5">BM706</strain>
    </source>
</reference>
<evidence type="ECO:0000313" key="6">
    <source>
        <dbReference type="Proteomes" id="UP000234857"/>
    </source>
</evidence>
<dbReference type="SMART" id="SM00418">
    <property type="entry name" value="HTH_ARSR"/>
    <property type="match status" value="1"/>
</dbReference>
<evidence type="ECO:0000259" key="4">
    <source>
        <dbReference type="PROSITE" id="PS50987"/>
    </source>
</evidence>
<dbReference type="Proteomes" id="UP000234857">
    <property type="component" value="Unassembled WGS sequence"/>
</dbReference>
<keyword evidence="3" id="KW-0804">Transcription</keyword>
<accession>A0A2N5Z980</accession>
<sequence>MRRVAETAKSVAHPTRIMILNELLSMDKCCVSKIEEILKKKQANISQHLSILKNAGLIDYEENGKLRCYYVKDRKTVKSLLNNLEKLTRR</sequence>
<dbReference type="InterPro" id="IPR051081">
    <property type="entry name" value="HTH_MetalResp_TranReg"/>
</dbReference>
<dbReference type="CDD" id="cd00090">
    <property type="entry name" value="HTH_ARSR"/>
    <property type="match status" value="1"/>
</dbReference>
<dbReference type="AlphaFoldDB" id="A0A2N5Z980"/>
<evidence type="ECO:0000256" key="3">
    <source>
        <dbReference type="ARBA" id="ARBA00023163"/>
    </source>
</evidence>
<keyword evidence="2" id="KW-0238">DNA-binding</keyword>
<feature type="domain" description="HTH arsR-type" evidence="4">
    <location>
        <begin position="1"/>
        <end position="90"/>
    </location>
</feature>
<comment type="caution">
    <text evidence="5">The sequence shown here is derived from an EMBL/GenBank/DDBJ whole genome shotgun (WGS) entry which is preliminary data.</text>
</comment>
<evidence type="ECO:0000256" key="2">
    <source>
        <dbReference type="ARBA" id="ARBA00023125"/>
    </source>
</evidence>
<dbReference type="PANTHER" id="PTHR33154">
    <property type="entry name" value="TRANSCRIPTIONAL REGULATOR, ARSR FAMILY"/>
    <property type="match status" value="1"/>
</dbReference>
<dbReference type="GO" id="GO:0003677">
    <property type="term" value="F:DNA binding"/>
    <property type="evidence" value="ECO:0007669"/>
    <property type="project" value="UniProtKB-KW"/>
</dbReference>
<dbReference type="PROSITE" id="PS50987">
    <property type="entry name" value="HTH_ARSR_2"/>
    <property type="match status" value="1"/>
</dbReference>
<dbReference type="PANTHER" id="PTHR33154:SF33">
    <property type="entry name" value="TRANSCRIPTIONAL REPRESSOR SDPR"/>
    <property type="match status" value="1"/>
</dbReference>
<dbReference type="InterPro" id="IPR036390">
    <property type="entry name" value="WH_DNA-bd_sf"/>
</dbReference>
<gene>
    <name evidence="5" type="ORF">C0601_13615</name>
</gene>
<dbReference type="InterPro" id="IPR036388">
    <property type="entry name" value="WH-like_DNA-bd_sf"/>
</dbReference>
<protein>
    <submittedName>
        <fullName evidence="5">ArsR family transcriptional regulator</fullName>
    </submittedName>
</protein>
<name>A0A2N5Z980_MUIH1</name>
<proteinExistence type="predicted"/>
<dbReference type="Gene3D" id="1.10.10.10">
    <property type="entry name" value="Winged helix-like DNA-binding domain superfamily/Winged helix DNA-binding domain"/>
    <property type="match status" value="1"/>
</dbReference>
<dbReference type="Pfam" id="PF01022">
    <property type="entry name" value="HTH_5"/>
    <property type="match status" value="1"/>
</dbReference>
<dbReference type="SUPFAM" id="SSF46785">
    <property type="entry name" value="Winged helix' DNA-binding domain"/>
    <property type="match status" value="1"/>
</dbReference>
<evidence type="ECO:0000313" key="5">
    <source>
        <dbReference type="EMBL" id="PLX15164.1"/>
    </source>
</evidence>
<dbReference type="InterPro" id="IPR011991">
    <property type="entry name" value="ArsR-like_HTH"/>
</dbReference>
<dbReference type="GO" id="GO:0003700">
    <property type="term" value="F:DNA-binding transcription factor activity"/>
    <property type="evidence" value="ECO:0007669"/>
    <property type="project" value="InterPro"/>
</dbReference>
<dbReference type="PRINTS" id="PR00778">
    <property type="entry name" value="HTHARSR"/>
</dbReference>
<dbReference type="InterPro" id="IPR001845">
    <property type="entry name" value="HTH_ArsR_DNA-bd_dom"/>
</dbReference>